<dbReference type="GO" id="GO:0006644">
    <property type="term" value="P:phospholipid metabolic process"/>
    <property type="evidence" value="ECO:0007669"/>
    <property type="project" value="InterPro"/>
</dbReference>
<evidence type="ECO:0000256" key="4">
    <source>
        <dbReference type="PIRSR" id="PIRSR601211-1"/>
    </source>
</evidence>
<accession>A0A835NN91</accession>
<feature type="binding site" evidence="5">
    <location>
        <position position="35"/>
    </location>
    <ligand>
        <name>Ca(2+)</name>
        <dbReference type="ChEBI" id="CHEBI:29108"/>
    </ligand>
</feature>
<evidence type="ECO:0000259" key="9">
    <source>
        <dbReference type="SMART" id="SM00085"/>
    </source>
</evidence>
<dbReference type="GO" id="GO:0005576">
    <property type="term" value="C:extracellular region"/>
    <property type="evidence" value="ECO:0007669"/>
    <property type="project" value="UniProtKB-SubCell"/>
</dbReference>
<sequence length="270" mass="29961">MEGLVFASCDVLQFAEMIKKKTGKSALAYNGYGCYCGLGGSKQPLDATDWCCHAHDCCYKKLVSAGCRPKTTRYKLDFLGNQIICGAGNSCQRQICMCDKRAAECFQSTAGTYRKSYSNYLNFKSHVKGADPKPQQAWMQQSPSPSMYSSFLNQPSAMPAVPNQLQQELPGNVPCHFTLKYEGREAIQVTATVETVTQRHIILHEGLEVPALPHHELHRVLPVLQVVPGVPLQLVPQGTEQTVAAEKEMRKKKGVKVFHKNIYGPSYAQF</sequence>
<dbReference type="InterPro" id="IPR036444">
    <property type="entry name" value="PLipase_A2_dom_sf"/>
</dbReference>
<feature type="disulfide bond" evidence="6">
    <location>
        <begin position="85"/>
        <end position="96"/>
    </location>
</feature>
<feature type="active site" evidence="4">
    <location>
        <position position="55"/>
    </location>
</feature>
<feature type="binding site" evidence="5">
    <location>
        <position position="56"/>
    </location>
    <ligand>
        <name>Ca(2+)</name>
        <dbReference type="ChEBI" id="CHEBI:29108"/>
    </ligand>
</feature>
<keyword evidence="5" id="KW-0479">Metal-binding</keyword>
<comment type="subcellular location">
    <subcellularLocation>
        <location evidence="1 8">Secreted</location>
    </subcellularLocation>
</comment>
<organism evidence="10">
    <name type="scientific">Lamprotornis superbus</name>
    <dbReference type="NCBI Taxonomy" id="245042"/>
    <lineage>
        <taxon>Eukaryota</taxon>
        <taxon>Metazoa</taxon>
        <taxon>Chordata</taxon>
        <taxon>Craniata</taxon>
        <taxon>Vertebrata</taxon>
        <taxon>Euteleostomi</taxon>
        <taxon>Archelosauria</taxon>
        <taxon>Archosauria</taxon>
        <taxon>Dinosauria</taxon>
        <taxon>Saurischia</taxon>
        <taxon>Theropoda</taxon>
        <taxon>Coelurosauria</taxon>
        <taxon>Aves</taxon>
        <taxon>Neognathae</taxon>
        <taxon>Neoaves</taxon>
        <taxon>Telluraves</taxon>
        <taxon>Australaves</taxon>
        <taxon>Passeriformes</taxon>
        <taxon>Sturnidae</taxon>
        <taxon>Lamprotornis</taxon>
    </lineage>
</organism>
<keyword evidence="8" id="KW-0443">Lipid metabolism</keyword>
<dbReference type="InterPro" id="IPR016090">
    <property type="entry name" value="PLA2-like_dom"/>
</dbReference>
<dbReference type="EC" id="3.1.1.4" evidence="8"/>
<comment type="catalytic activity">
    <reaction evidence="8">
        <text>a 1,2-diacyl-sn-glycero-3-phosphocholine + H2O = a 1-acyl-sn-glycero-3-phosphocholine + a fatty acid + H(+)</text>
        <dbReference type="Rhea" id="RHEA:15801"/>
        <dbReference type="ChEBI" id="CHEBI:15377"/>
        <dbReference type="ChEBI" id="CHEBI:15378"/>
        <dbReference type="ChEBI" id="CHEBI:28868"/>
        <dbReference type="ChEBI" id="CHEBI:57643"/>
        <dbReference type="ChEBI" id="CHEBI:58168"/>
        <dbReference type="EC" id="3.1.1.4"/>
    </reaction>
</comment>
<proteinExistence type="inferred from homology"/>
<dbReference type="FunFam" id="1.20.90.10:FF:000001">
    <property type="entry name" value="Basic phospholipase A2 homolog"/>
    <property type="match status" value="1"/>
</dbReference>
<feature type="disulfide bond" evidence="6">
    <location>
        <begin position="36"/>
        <end position="52"/>
    </location>
</feature>
<evidence type="ECO:0000256" key="7">
    <source>
        <dbReference type="RuleBase" id="RU003654"/>
    </source>
</evidence>
<dbReference type="SMART" id="SM00085">
    <property type="entry name" value="PA2c"/>
    <property type="match status" value="1"/>
</dbReference>
<evidence type="ECO:0000256" key="2">
    <source>
        <dbReference type="ARBA" id="ARBA00022525"/>
    </source>
</evidence>
<dbReference type="GO" id="GO:0005509">
    <property type="term" value="F:calcium ion binding"/>
    <property type="evidence" value="ECO:0007669"/>
    <property type="project" value="InterPro"/>
</dbReference>
<dbReference type="Pfam" id="PF00068">
    <property type="entry name" value="Phospholip_A2_1"/>
    <property type="match status" value="1"/>
</dbReference>
<comment type="similarity">
    <text evidence="7">Belongs to the phospholipase A2 family.</text>
</comment>
<dbReference type="PANTHER" id="PTHR11716:SF56">
    <property type="entry name" value="GROUP IIE SECRETORY PHOSPHOLIPASE A2"/>
    <property type="match status" value="1"/>
</dbReference>
<evidence type="ECO:0000256" key="1">
    <source>
        <dbReference type="ARBA" id="ARBA00004613"/>
    </source>
</evidence>
<gene>
    <name evidence="11" type="ORF">IHE44_0007839</name>
    <name evidence="10" type="ORF">IHE44_014960</name>
</gene>
<feature type="binding site" evidence="5">
    <location>
        <position position="39"/>
    </location>
    <ligand>
        <name>Ca(2+)</name>
        <dbReference type="ChEBI" id="CHEBI:29108"/>
    </ligand>
</feature>
<dbReference type="InterPro" id="IPR033113">
    <property type="entry name" value="PLA2_histidine"/>
</dbReference>
<feature type="disulfide bond" evidence="6">
    <location>
        <begin position="67"/>
        <end position="91"/>
    </location>
</feature>
<dbReference type="GO" id="GO:0047498">
    <property type="term" value="F:calcium-dependent phospholipase A2 activity"/>
    <property type="evidence" value="ECO:0007669"/>
    <property type="project" value="TreeGrafter"/>
</dbReference>
<dbReference type="OrthoDB" id="5841574at2759"/>
<reference evidence="10" key="1">
    <citation type="submission" date="2020-10" db="EMBL/GenBank/DDBJ databases">
        <title>Feather gene expression reveals the developmental basis of iridescence in African starlings.</title>
        <authorList>
            <person name="Rubenstein D.R."/>
        </authorList>
    </citation>
    <scope>NUCLEOTIDE SEQUENCE</scope>
    <source>
        <strain evidence="10">SS15</strain>
        <tissue evidence="10">Liver</tissue>
    </source>
</reference>
<keyword evidence="3 6" id="KW-1015">Disulfide bond</keyword>
<protein>
    <recommendedName>
        <fullName evidence="8">Phospholipase A2</fullName>
        <ecNumber evidence="8">3.1.1.4</ecNumber>
    </recommendedName>
</protein>
<evidence type="ECO:0000313" key="11">
    <source>
        <dbReference type="EMBL" id="KAI1231392.1"/>
    </source>
</evidence>
<dbReference type="GO" id="GO:0050482">
    <property type="term" value="P:arachidonate secretion"/>
    <property type="evidence" value="ECO:0007669"/>
    <property type="project" value="InterPro"/>
</dbReference>
<dbReference type="GO" id="GO:0016042">
    <property type="term" value="P:lipid catabolic process"/>
    <property type="evidence" value="ECO:0007669"/>
    <property type="project" value="InterPro"/>
</dbReference>
<evidence type="ECO:0000313" key="10">
    <source>
        <dbReference type="EMBL" id="KAG0119023.1"/>
    </source>
</evidence>
<keyword evidence="2 8" id="KW-0964">Secreted</keyword>
<dbReference type="EMBL" id="JADDUC010000095">
    <property type="protein sequence ID" value="KAG0119023.1"/>
    <property type="molecule type" value="Genomic_DNA"/>
</dbReference>
<feature type="active site" evidence="4">
    <location>
        <position position="99"/>
    </location>
</feature>
<evidence type="ECO:0000256" key="5">
    <source>
        <dbReference type="PIRSR" id="PIRSR601211-2"/>
    </source>
</evidence>
<dbReference type="PANTHER" id="PTHR11716">
    <property type="entry name" value="PHOSPHOLIPASE A2 FAMILY MEMBER"/>
    <property type="match status" value="1"/>
</dbReference>
<dbReference type="Gene3D" id="1.20.90.10">
    <property type="entry name" value="Phospholipase A2 domain"/>
    <property type="match status" value="1"/>
</dbReference>
<reference evidence="11 12" key="2">
    <citation type="journal article" date="2021" name="J. Hered.">
        <title>Feather Gene Expression Elucidates the Developmental Basis of Plumage Iridescence in African Starlings.</title>
        <authorList>
            <person name="Rubenstein D.R."/>
            <person name="Corvelo A."/>
            <person name="MacManes M.D."/>
            <person name="Maia R."/>
            <person name="Narzisi G."/>
            <person name="Rousaki A."/>
            <person name="Vandenabeele P."/>
            <person name="Shawkey M.D."/>
            <person name="Solomon J."/>
        </authorList>
    </citation>
    <scope>NUCLEOTIDE SEQUENCE [LARGE SCALE GENOMIC DNA]</scope>
    <source>
        <strain evidence="11">SS15</strain>
    </source>
</reference>
<keyword evidence="5 8" id="KW-0106">Calcium</keyword>
<feature type="binding site" evidence="5">
    <location>
        <position position="37"/>
    </location>
    <ligand>
        <name>Ca(2+)</name>
        <dbReference type="ChEBI" id="CHEBI:29108"/>
    </ligand>
</feature>
<comment type="cofactor">
    <cofactor evidence="5">
        <name>Ca(2+)</name>
        <dbReference type="ChEBI" id="CHEBI:29108"/>
    </cofactor>
    <text evidence="5">Binds 1 Ca(2+) ion per subunit.</text>
</comment>
<name>A0A835NN91_9PASS</name>
<evidence type="ECO:0000256" key="8">
    <source>
        <dbReference type="RuleBase" id="RU361236"/>
    </source>
</evidence>
<feature type="disulfide bond" evidence="6">
    <location>
        <begin position="51"/>
        <end position="105"/>
    </location>
</feature>
<feature type="disulfide bond" evidence="6">
    <location>
        <begin position="58"/>
        <end position="98"/>
    </location>
</feature>
<feature type="domain" description="Phospholipase A2-like central" evidence="9">
    <location>
        <begin position="10"/>
        <end position="128"/>
    </location>
</feature>
<dbReference type="CDD" id="cd00125">
    <property type="entry name" value="PLA2c"/>
    <property type="match status" value="1"/>
</dbReference>
<dbReference type="PROSITE" id="PS00118">
    <property type="entry name" value="PA2_HIS"/>
    <property type="match status" value="1"/>
</dbReference>
<dbReference type="Proteomes" id="UP000618051">
    <property type="component" value="Unassembled WGS sequence"/>
</dbReference>
<evidence type="ECO:0000256" key="6">
    <source>
        <dbReference type="PIRSR" id="PIRSR601211-3"/>
    </source>
</evidence>
<dbReference type="PRINTS" id="PR00389">
    <property type="entry name" value="PHPHLIPASEA2"/>
</dbReference>
<keyword evidence="8" id="KW-0378">Hydrolase</keyword>
<dbReference type="GO" id="GO:0005543">
    <property type="term" value="F:phospholipid binding"/>
    <property type="evidence" value="ECO:0007669"/>
    <property type="project" value="TreeGrafter"/>
</dbReference>
<keyword evidence="12" id="KW-1185">Reference proteome</keyword>
<dbReference type="AlphaFoldDB" id="A0A835NN91"/>
<comment type="caution">
    <text evidence="10">The sequence shown here is derived from an EMBL/GenBank/DDBJ whole genome shotgun (WGS) entry which is preliminary data.</text>
</comment>
<evidence type="ECO:0000256" key="3">
    <source>
        <dbReference type="ARBA" id="ARBA00023157"/>
    </source>
</evidence>
<evidence type="ECO:0000313" key="12">
    <source>
        <dbReference type="Proteomes" id="UP000618051"/>
    </source>
</evidence>
<dbReference type="EMBL" id="JADDUC020000026">
    <property type="protein sequence ID" value="KAI1231392.1"/>
    <property type="molecule type" value="Genomic_DNA"/>
</dbReference>
<dbReference type="InterPro" id="IPR001211">
    <property type="entry name" value="PLA2"/>
</dbReference>
<dbReference type="SUPFAM" id="SSF48619">
    <property type="entry name" value="Phospholipase A2, PLA2"/>
    <property type="match status" value="1"/>
</dbReference>
<reference evidence="11" key="3">
    <citation type="submission" date="2022-01" db="EMBL/GenBank/DDBJ databases">
        <authorList>
            <person name="Rubenstein D.R."/>
        </authorList>
    </citation>
    <scope>NUCLEOTIDE SEQUENCE</scope>
    <source>
        <strain evidence="11">SS15</strain>
        <tissue evidence="11">Liver</tissue>
    </source>
</reference>